<protein>
    <submittedName>
        <fullName evidence="3">Uncharacterized protein</fullName>
    </submittedName>
</protein>
<name>A0A8I1GE51_9HYPH</name>
<evidence type="ECO:0000256" key="1">
    <source>
        <dbReference type="SAM" id="MobiDB-lite"/>
    </source>
</evidence>
<dbReference type="EMBL" id="JAEMUK010000002">
    <property type="protein sequence ID" value="MBJ7542086.1"/>
    <property type="molecule type" value="Genomic_DNA"/>
</dbReference>
<dbReference type="AlphaFoldDB" id="A0A8I1GE51"/>
<feature type="region of interest" description="Disordered" evidence="1">
    <location>
        <begin position="1"/>
        <end position="27"/>
    </location>
</feature>
<proteinExistence type="predicted"/>
<reference evidence="3 4" key="1">
    <citation type="submission" date="2020-12" db="EMBL/GenBank/DDBJ databases">
        <title>Revised draft genomes of Rhodomicrobium vannielii ATCC 17100 and Rhodomicrobium udaipurense JA643.</title>
        <authorList>
            <person name="Conners E.M."/>
            <person name="Davenport E.J."/>
            <person name="Bose A."/>
        </authorList>
    </citation>
    <scope>NUCLEOTIDE SEQUENCE [LARGE SCALE GENOMIC DNA]</scope>
    <source>
        <strain evidence="3 4">JA643</strain>
    </source>
</reference>
<organism evidence="3 4">
    <name type="scientific">Rhodomicrobium udaipurense</name>
    <dbReference type="NCBI Taxonomy" id="1202716"/>
    <lineage>
        <taxon>Bacteria</taxon>
        <taxon>Pseudomonadati</taxon>
        <taxon>Pseudomonadota</taxon>
        <taxon>Alphaproteobacteria</taxon>
        <taxon>Hyphomicrobiales</taxon>
        <taxon>Hyphomicrobiaceae</taxon>
        <taxon>Rhodomicrobium</taxon>
    </lineage>
</organism>
<feature type="transmembrane region" description="Helical" evidence="2">
    <location>
        <begin position="140"/>
        <end position="164"/>
    </location>
</feature>
<evidence type="ECO:0000313" key="4">
    <source>
        <dbReference type="Proteomes" id="UP000623250"/>
    </source>
</evidence>
<dbReference type="RefSeq" id="WP_037234854.1">
    <property type="nucleotide sequence ID" value="NZ_JAEMUK010000002.1"/>
</dbReference>
<evidence type="ECO:0000256" key="2">
    <source>
        <dbReference type="SAM" id="Phobius"/>
    </source>
</evidence>
<comment type="caution">
    <text evidence="3">The sequence shown here is derived from an EMBL/GenBank/DDBJ whole genome shotgun (WGS) entry which is preliminary data.</text>
</comment>
<evidence type="ECO:0000313" key="3">
    <source>
        <dbReference type="EMBL" id="MBJ7542086.1"/>
    </source>
</evidence>
<keyword evidence="2" id="KW-1133">Transmembrane helix</keyword>
<feature type="transmembrane region" description="Helical" evidence="2">
    <location>
        <begin position="76"/>
        <end position="98"/>
    </location>
</feature>
<sequence length="263" mass="29889">MANVTLENRAADGQSAQPRHELDATNLPDPEALPELRIYSRSTIFYWWPIWLCGYAAAALTYFGGEKVALSNGTEIYVHPNTGLGLTFVVILALVMMLTNVKLRGIYSVVFILSAAFMTVLLGWLGWWDRIFAFIPQLTVFMNFGFYFIFSTLLLGIWLARFLVFDKLVFWRVRPGQLTAERVIGGGEQSFDTRGMLFEQRSDDFFRHKILGLGSADLLLITTGARKEEIDIPNVLFADRKIKMMQRLIAIKPDEALAHTIKR</sequence>
<keyword evidence="2" id="KW-0472">Membrane</keyword>
<dbReference type="Proteomes" id="UP000623250">
    <property type="component" value="Unassembled WGS sequence"/>
</dbReference>
<keyword evidence="2" id="KW-0812">Transmembrane</keyword>
<keyword evidence="4" id="KW-1185">Reference proteome</keyword>
<feature type="transmembrane region" description="Helical" evidence="2">
    <location>
        <begin position="105"/>
        <end position="128"/>
    </location>
</feature>
<feature type="transmembrane region" description="Helical" evidence="2">
    <location>
        <begin position="44"/>
        <end position="64"/>
    </location>
</feature>
<gene>
    <name evidence="3" type="ORF">JDN41_00760</name>
</gene>
<accession>A0A8I1GE51</accession>